<dbReference type="Pfam" id="PF14072">
    <property type="entry name" value="DndB"/>
    <property type="match status" value="1"/>
</dbReference>
<dbReference type="NCBIfam" id="TIGR03187">
    <property type="entry name" value="DGQHR"/>
    <property type="match status" value="1"/>
</dbReference>
<dbReference type="Proteomes" id="UP001328733">
    <property type="component" value="Unassembled WGS sequence"/>
</dbReference>
<organism evidence="1 2">
    <name type="scientific">Pannus brasiliensis CCIBt3594</name>
    <dbReference type="NCBI Taxonomy" id="1427578"/>
    <lineage>
        <taxon>Bacteria</taxon>
        <taxon>Bacillati</taxon>
        <taxon>Cyanobacteriota</taxon>
        <taxon>Cyanophyceae</taxon>
        <taxon>Oscillatoriophycideae</taxon>
        <taxon>Chroococcales</taxon>
        <taxon>Microcystaceae</taxon>
        <taxon>Pannus</taxon>
    </lineage>
</organism>
<evidence type="ECO:0000313" key="1">
    <source>
        <dbReference type="EMBL" id="MEG3438862.1"/>
    </source>
</evidence>
<dbReference type="EMBL" id="JBAFSM010000036">
    <property type="protein sequence ID" value="MEG3438862.1"/>
    <property type="molecule type" value="Genomic_DNA"/>
</dbReference>
<dbReference type="InterPro" id="IPR017601">
    <property type="entry name" value="DGQHR-contain_dom"/>
</dbReference>
<dbReference type="InterPro" id="IPR017642">
    <property type="entry name" value="DNA_S_mod_DndB"/>
</dbReference>
<keyword evidence="2" id="KW-1185">Reference proteome</keyword>
<evidence type="ECO:0000313" key="2">
    <source>
        <dbReference type="Proteomes" id="UP001328733"/>
    </source>
</evidence>
<sequence length="416" mass="46481">MTQITPTVNHDSNSSVVGNSSADLVQCQRQDEAMSQAFADAATSGARTFICHVYEQGGRTHLVFSLPLTMLLELARLQSAEAKKNKSNADEVINRPLIHQHVNEIAKYLLETEQYILPSFIFNSNTPIKVYTYGSGPVKFGYAVIPTDVGLYVTDGQHRLKAIEKAIIERPSLRNDSVTVLVVQEADIDQIHQDFADCAKNKPIPPALLAAFDVTDTLSKLTRTITNDLVIFNGRIDKISRSIGKDPVYMFTMSQLRIGIAEFVFGSSRKQVIESRAGQSKSEFLLMLERAKVFYTEFAKNNDTWQLLLQPVSQSIGLDLYALRQHRVDFNTVGFQVISRIGHLIFFGQEFTDLQRDSLIKALAGLDYSRDSTLWQNSIVIDDDGNKKIVTQTSAVDKAFKVARDEVSQRTGIPLL</sequence>
<protein>
    <submittedName>
        <fullName evidence="1">DNA sulfur modification protein DndB</fullName>
    </submittedName>
</protein>
<name>A0AAW9QX61_9CHRO</name>
<proteinExistence type="predicted"/>
<comment type="caution">
    <text evidence="1">The sequence shown here is derived from an EMBL/GenBank/DDBJ whole genome shotgun (WGS) entry which is preliminary data.</text>
</comment>
<reference evidence="1 2" key="1">
    <citation type="submission" date="2024-01" db="EMBL/GenBank/DDBJ databases">
        <title>Genomic insights into the taxonomy and metabolism of the cyanobacterium Pannus brasiliensis CCIBt3594.</title>
        <authorList>
            <person name="Machado M."/>
            <person name="Botero N.B."/>
            <person name="Andreote A.P.D."/>
            <person name="Feitosa A.M.T."/>
            <person name="Popin R."/>
            <person name="Sivonen K."/>
            <person name="Fiore M.F."/>
        </authorList>
    </citation>
    <scope>NUCLEOTIDE SEQUENCE [LARGE SCALE GENOMIC DNA]</scope>
    <source>
        <strain evidence="1 2">CCIBt3594</strain>
    </source>
</reference>
<dbReference type="CDD" id="cd16412">
    <property type="entry name" value="dndB"/>
    <property type="match status" value="1"/>
</dbReference>
<gene>
    <name evidence="1" type="ORF">V0288_17170</name>
</gene>
<dbReference type="AlphaFoldDB" id="A0AAW9QX61"/>
<dbReference type="RefSeq" id="WP_422662003.1">
    <property type="nucleotide sequence ID" value="NZ_JBAFSM010000036.1"/>
</dbReference>
<accession>A0AAW9QX61</accession>